<accession>A0A368BY02</accession>
<dbReference type="CDD" id="cd08241">
    <property type="entry name" value="QOR1"/>
    <property type="match status" value="1"/>
</dbReference>
<dbReference type="Gene3D" id="3.40.50.720">
    <property type="entry name" value="NAD(P)-binding Rossmann-like Domain"/>
    <property type="match status" value="1"/>
</dbReference>
<evidence type="ECO:0000259" key="1">
    <source>
        <dbReference type="SMART" id="SM00829"/>
    </source>
</evidence>
<dbReference type="InterPro" id="IPR013154">
    <property type="entry name" value="ADH-like_N"/>
</dbReference>
<evidence type="ECO:0000313" key="2">
    <source>
        <dbReference type="EMBL" id="RCL42153.1"/>
    </source>
</evidence>
<reference evidence="2 3" key="1">
    <citation type="journal article" date="2018" name="Microbiome">
        <title>Fine metagenomic profile of the Mediterranean stratified and mixed water columns revealed by assembly and recruitment.</title>
        <authorList>
            <person name="Haro-Moreno J.M."/>
            <person name="Lopez-Perez M."/>
            <person name="De La Torre J.R."/>
            <person name="Picazo A."/>
            <person name="Camacho A."/>
            <person name="Rodriguez-Valera F."/>
        </authorList>
    </citation>
    <scope>NUCLEOTIDE SEQUENCE [LARGE SCALE GENOMIC DNA]</scope>
    <source>
        <strain evidence="2">MED-G82</strain>
    </source>
</reference>
<dbReference type="EMBL" id="QOPE01000006">
    <property type="protein sequence ID" value="RCL42153.1"/>
    <property type="molecule type" value="Genomic_DNA"/>
</dbReference>
<name>A0A368BY02_9GAMM</name>
<dbReference type="PANTHER" id="PTHR43677">
    <property type="entry name" value="SHORT-CHAIN DEHYDROGENASE/REDUCTASE"/>
    <property type="match status" value="1"/>
</dbReference>
<dbReference type="Pfam" id="PF00107">
    <property type="entry name" value="ADH_zinc_N"/>
    <property type="match status" value="1"/>
</dbReference>
<dbReference type="Pfam" id="PF08240">
    <property type="entry name" value="ADH_N"/>
    <property type="match status" value="1"/>
</dbReference>
<feature type="domain" description="Enoyl reductase (ER)" evidence="1">
    <location>
        <begin position="16"/>
        <end position="334"/>
    </location>
</feature>
<dbReference type="Gene3D" id="3.90.180.10">
    <property type="entry name" value="Medium-chain alcohol dehydrogenases, catalytic domain"/>
    <property type="match status" value="1"/>
</dbReference>
<dbReference type="Proteomes" id="UP000253307">
    <property type="component" value="Unassembled WGS sequence"/>
</dbReference>
<organism evidence="2 3">
    <name type="scientific">SAR86 cluster bacterium</name>
    <dbReference type="NCBI Taxonomy" id="2030880"/>
    <lineage>
        <taxon>Bacteria</taxon>
        <taxon>Pseudomonadati</taxon>
        <taxon>Pseudomonadota</taxon>
        <taxon>Gammaproteobacteria</taxon>
        <taxon>SAR86 cluster</taxon>
    </lineage>
</organism>
<comment type="caution">
    <text evidence="2">The sequence shown here is derived from an EMBL/GenBank/DDBJ whole genome shotgun (WGS) entry which is preliminary data.</text>
</comment>
<dbReference type="InterPro" id="IPR036291">
    <property type="entry name" value="NAD(P)-bd_dom_sf"/>
</dbReference>
<protein>
    <submittedName>
        <fullName evidence="2">NADPH:quinone oxidoreductase family protein</fullName>
    </submittedName>
</protein>
<dbReference type="SUPFAM" id="SSF51735">
    <property type="entry name" value="NAD(P)-binding Rossmann-fold domains"/>
    <property type="match status" value="1"/>
</dbReference>
<sequence>MRALNCIELAGQEKWSETLQYIEVDDPIPGDNEILINLKAASVNFPDVLMVQGLYQFQPPMPFIPGAEAAGVVEKVGSGVTGFDEGDHVFVMTGNGCFAEKLVADQSRVQKIPKEMDLQVAAGLAMTYGTSLYALKQRADLQAGETLLVLGAAGGVGLAAVELGKSMGAKVIAAASTQEKVDICLEHGADEGFVYKSGNMNRDEQKEFSNKIKELTEGMGANVVYDPVGGSFSEPAIRATAWEGRYLVIGFAAGEIPKPPLNLALLKSCQIVGVFWGAWTAMFPRENQKNFEELFELLEAGKINPRIKDKFKLEDSAKAIAHLAERKATGKVIVEIA</sequence>
<dbReference type="GO" id="GO:0016491">
    <property type="term" value="F:oxidoreductase activity"/>
    <property type="evidence" value="ECO:0007669"/>
    <property type="project" value="InterPro"/>
</dbReference>
<dbReference type="InterPro" id="IPR011032">
    <property type="entry name" value="GroES-like_sf"/>
</dbReference>
<dbReference type="SMART" id="SM00829">
    <property type="entry name" value="PKS_ER"/>
    <property type="match status" value="1"/>
</dbReference>
<dbReference type="InterPro" id="IPR013149">
    <property type="entry name" value="ADH-like_C"/>
</dbReference>
<gene>
    <name evidence="2" type="ORF">DBW96_01360</name>
</gene>
<proteinExistence type="predicted"/>
<dbReference type="InterPro" id="IPR051397">
    <property type="entry name" value="Zn-ADH-like_protein"/>
</dbReference>
<evidence type="ECO:0000313" key="3">
    <source>
        <dbReference type="Proteomes" id="UP000253307"/>
    </source>
</evidence>
<dbReference type="AlphaFoldDB" id="A0A368BY02"/>
<dbReference type="InterPro" id="IPR020843">
    <property type="entry name" value="ER"/>
</dbReference>
<dbReference type="SUPFAM" id="SSF50129">
    <property type="entry name" value="GroES-like"/>
    <property type="match status" value="1"/>
</dbReference>
<dbReference type="PANTHER" id="PTHR43677:SF4">
    <property type="entry name" value="QUINONE OXIDOREDUCTASE-LIKE PROTEIN 2"/>
    <property type="match status" value="1"/>
</dbReference>